<evidence type="ECO:0000313" key="1">
    <source>
        <dbReference type="EMBL" id="GMA89092.1"/>
    </source>
</evidence>
<organism evidence="1 2">
    <name type="scientific">Angustibacter aerolatus</name>
    <dbReference type="NCBI Taxonomy" id="1162965"/>
    <lineage>
        <taxon>Bacteria</taxon>
        <taxon>Bacillati</taxon>
        <taxon>Actinomycetota</taxon>
        <taxon>Actinomycetes</taxon>
        <taxon>Kineosporiales</taxon>
        <taxon>Kineosporiaceae</taxon>
    </lineage>
</organism>
<reference evidence="2" key="1">
    <citation type="journal article" date="2019" name="Int. J. Syst. Evol. Microbiol.">
        <title>The Global Catalogue of Microorganisms (GCM) 10K type strain sequencing project: providing services to taxonomists for standard genome sequencing and annotation.</title>
        <authorList>
            <consortium name="The Broad Institute Genomics Platform"/>
            <consortium name="The Broad Institute Genome Sequencing Center for Infectious Disease"/>
            <person name="Wu L."/>
            <person name="Ma J."/>
        </authorList>
    </citation>
    <scope>NUCLEOTIDE SEQUENCE [LARGE SCALE GENOMIC DNA]</scope>
    <source>
        <strain evidence="2">NBRC 108730</strain>
    </source>
</reference>
<comment type="caution">
    <text evidence="1">The sequence shown here is derived from an EMBL/GenBank/DDBJ whole genome shotgun (WGS) entry which is preliminary data.</text>
</comment>
<protein>
    <recommendedName>
        <fullName evidence="3">AMP-binding enzyme C-terminal domain-containing protein</fullName>
    </recommendedName>
</protein>
<dbReference type="InterPro" id="IPR045851">
    <property type="entry name" value="AMP-bd_C_sf"/>
</dbReference>
<accession>A0ABQ6JMT5</accession>
<evidence type="ECO:0008006" key="3">
    <source>
        <dbReference type="Google" id="ProtNLM"/>
    </source>
</evidence>
<proteinExistence type="predicted"/>
<keyword evidence="2" id="KW-1185">Reference proteome</keyword>
<evidence type="ECO:0000313" key="2">
    <source>
        <dbReference type="Proteomes" id="UP001157017"/>
    </source>
</evidence>
<gene>
    <name evidence="1" type="ORF">GCM10025868_43420</name>
</gene>
<dbReference type="EMBL" id="BSUZ01000001">
    <property type="protein sequence ID" value="GMA89092.1"/>
    <property type="molecule type" value="Genomic_DNA"/>
</dbReference>
<dbReference type="SUPFAM" id="SSF56801">
    <property type="entry name" value="Acetyl-CoA synthetase-like"/>
    <property type="match status" value="1"/>
</dbReference>
<dbReference type="Proteomes" id="UP001157017">
    <property type="component" value="Unassembled WGS sequence"/>
</dbReference>
<dbReference type="Gene3D" id="3.30.300.30">
    <property type="match status" value="1"/>
</dbReference>
<sequence length="56" mass="5956">MRARCRGRIARYKVPAFLEVVDALPVNANGKVLRSVLRERGAALVAAAARPTPVGA</sequence>
<name>A0ABQ6JMT5_9ACTN</name>